<dbReference type="Gene3D" id="3.90.25.10">
    <property type="entry name" value="UDP-galactose 4-epimerase, domain 1"/>
    <property type="match status" value="1"/>
</dbReference>
<gene>
    <name evidence="2" type="ORF">DFR60_101480</name>
</gene>
<dbReference type="InterPro" id="IPR016040">
    <property type="entry name" value="NAD(P)-bd_dom"/>
</dbReference>
<dbReference type="GeneID" id="86059825"/>
<proteinExistence type="predicted"/>
<dbReference type="RefSeq" id="WP_110321447.1">
    <property type="nucleotide sequence ID" value="NZ_QJKD01000001.1"/>
</dbReference>
<dbReference type="Pfam" id="PF16363">
    <property type="entry name" value="GDP_Man_Dehyd"/>
    <property type="match status" value="1"/>
</dbReference>
<keyword evidence="3" id="KW-1185">Reference proteome</keyword>
<evidence type="ECO:0000313" key="3">
    <source>
        <dbReference type="Proteomes" id="UP000248057"/>
    </source>
</evidence>
<protein>
    <submittedName>
        <fullName evidence="2">dTDP-glucose 4,6-dehydratase</fullName>
    </submittedName>
</protein>
<name>A0A2V3YDK2_9FIRM</name>
<evidence type="ECO:0000259" key="1">
    <source>
        <dbReference type="Pfam" id="PF16363"/>
    </source>
</evidence>
<dbReference type="PANTHER" id="PTHR43000">
    <property type="entry name" value="DTDP-D-GLUCOSE 4,6-DEHYDRATASE-RELATED"/>
    <property type="match status" value="1"/>
</dbReference>
<dbReference type="Proteomes" id="UP000248057">
    <property type="component" value="Unassembled WGS sequence"/>
</dbReference>
<evidence type="ECO:0000313" key="2">
    <source>
        <dbReference type="EMBL" id="PXX57172.1"/>
    </source>
</evidence>
<organism evidence="2 3">
    <name type="scientific">Hungatella effluvii</name>
    <dbReference type="NCBI Taxonomy" id="1096246"/>
    <lineage>
        <taxon>Bacteria</taxon>
        <taxon>Bacillati</taxon>
        <taxon>Bacillota</taxon>
        <taxon>Clostridia</taxon>
        <taxon>Lachnospirales</taxon>
        <taxon>Lachnospiraceae</taxon>
        <taxon>Hungatella</taxon>
    </lineage>
</organism>
<dbReference type="InterPro" id="IPR036291">
    <property type="entry name" value="NAD(P)-bd_dom_sf"/>
</dbReference>
<comment type="caution">
    <text evidence="2">The sequence shown here is derived from an EMBL/GenBank/DDBJ whole genome shotgun (WGS) entry which is preliminary data.</text>
</comment>
<dbReference type="AlphaFoldDB" id="A0A2V3YDK2"/>
<dbReference type="EMBL" id="QJKD01000001">
    <property type="protein sequence ID" value="PXX57172.1"/>
    <property type="molecule type" value="Genomic_DNA"/>
</dbReference>
<reference evidence="2 3" key="1">
    <citation type="submission" date="2018-05" db="EMBL/GenBank/DDBJ databases">
        <title>Genomic Encyclopedia of Type Strains, Phase IV (KMG-IV): sequencing the most valuable type-strain genomes for metagenomic binning, comparative biology and taxonomic classification.</title>
        <authorList>
            <person name="Goeker M."/>
        </authorList>
    </citation>
    <scope>NUCLEOTIDE SEQUENCE [LARGE SCALE GENOMIC DNA]</scope>
    <source>
        <strain evidence="2 3">DSM 24995</strain>
    </source>
</reference>
<dbReference type="SUPFAM" id="SSF51735">
    <property type="entry name" value="NAD(P)-binding Rossmann-fold domains"/>
    <property type="match status" value="1"/>
</dbReference>
<sequence>MKVIIAGGSGFMGSHFVQYMAGKYPENQIINLDTYEDKQKLRSMEDMANYQFMKWNLTNREAVFHLLDTVKPDIIINFSQEQRDPCDMDSYAEKSETAAINLLDACRTCGIRRYHHVLSEKIYGTRPPYHTPHIFTEESPIAVSDAFSPVMTDTDMTARMCHRFDGVPVTISRCSKNYGPYCNQNEFPFTVVRKALAEETIIPEIDGETINGWLYVADHCRALDLIINEGKDGEIYHIVSESVLTKTEAVKTILRILNKPEDLIYCSKDNGNHSRQSVPDTSKITQELGWVPSYDFETGLRKTILWYMTHQN</sequence>
<dbReference type="Gene3D" id="3.40.50.720">
    <property type="entry name" value="NAD(P)-binding Rossmann-like Domain"/>
    <property type="match status" value="1"/>
</dbReference>
<accession>A0A2V3YDK2</accession>
<feature type="domain" description="NAD(P)-binding" evidence="1">
    <location>
        <begin position="5"/>
        <end position="303"/>
    </location>
</feature>